<dbReference type="EMBL" id="CADILN010000001">
    <property type="protein sequence ID" value="CAB4047317.1"/>
    <property type="molecule type" value="Genomic_DNA"/>
</dbReference>
<dbReference type="AlphaFoldDB" id="A0A6J5K0S6"/>
<evidence type="ECO:0000313" key="1">
    <source>
        <dbReference type="EMBL" id="CAB4047317.1"/>
    </source>
</evidence>
<dbReference type="Proteomes" id="UP000494102">
    <property type="component" value="Unassembled WGS sequence"/>
</dbReference>
<sequence length="66" mass="7084">MQLDLRGKRCLIFGGNSGSGRCFELELASEDSTFTHTAAWKEPRPGACRYPALGEPANRPSATADA</sequence>
<name>A0A6J5K0S6_9BURK</name>
<accession>A0A6J5K0S6</accession>
<reference evidence="1 2" key="1">
    <citation type="submission" date="2020-04" db="EMBL/GenBank/DDBJ databases">
        <authorList>
            <person name="De Canck E."/>
        </authorList>
    </citation>
    <scope>NUCLEOTIDE SEQUENCE [LARGE SCALE GENOMIC DNA]</scope>
    <source>
        <strain evidence="1 2">LMG 9964</strain>
    </source>
</reference>
<evidence type="ECO:0000313" key="2">
    <source>
        <dbReference type="Proteomes" id="UP000494102"/>
    </source>
</evidence>
<protein>
    <submittedName>
        <fullName evidence="1">Uncharacterized protein</fullName>
    </submittedName>
</protein>
<organism evidence="1 2">
    <name type="scientific">Paraburkholderia phenoliruptrix</name>
    <dbReference type="NCBI Taxonomy" id="252970"/>
    <lineage>
        <taxon>Bacteria</taxon>
        <taxon>Pseudomonadati</taxon>
        <taxon>Pseudomonadota</taxon>
        <taxon>Betaproteobacteria</taxon>
        <taxon>Burkholderiales</taxon>
        <taxon>Burkholderiaceae</taxon>
        <taxon>Paraburkholderia</taxon>
    </lineage>
</organism>
<proteinExistence type="predicted"/>
<gene>
    <name evidence="1" type="ORF">LMG9964_00949</name>
</gene>